<dbReference type="SUPFAM" id="SSF51197">
    <property type="entry name" value="Clavaminate synthase-like"/>
    <property type="match status" value="1"/>
</dbReference>
<dbReference type="Proteomes" id="UP000248749">
    <property type="component" value="Unassembled WGS sequence"/>
</dbReference>
<gene>
    <name evidence="1" type="ORF">C1I99_29165</name>
</gene>
<dbReference type="InterPro" id="IPR008775">
    <property type="entry name" value="Phytyl_CoA_dOase-like"/>
</dbReference>
<keyword evidence="2" id="KW-1185">Reference proteome</keyword>
<evidence type="ECO:0000313" key="2">
    <source>
        <dbReference type="Proteomes" id="UP000248749"/>
    </source>
</evidence>
<dbReference type="GO" id="GO:0016706">
    <property type="term" value="F:2-oxoglutarate-dependent dioxygenase activity"/>
    <property type="evidence" value="ECO:0007669"/>
    <property type="project" value="UniProtKB-ARBA"/>
</dbReference>
<comment type="caution">
    <text evidence="1">The sequence shown here is derived from an EMBL/GenBank/DDBJ whole genome shotgun (WGS) entry which is preliminary data.</text>
</comment>
<dbReference type="RefSeq" id="WP_111137415.1">
    <property type="nucleotide sequence ID" value="NZ_POUB01000362.1"/>
</dbReference>
<dbReference type="Gene3D" id="2.60.120.620">
    <property type="entry name" value="q2cbj1_9rhob like domain"/>
    <property type="match status" value="1"/>
</dbReference>
<accession>A0A2W2BLG4</accession>
<sequence length="75" mass="8187">MTAKAEINVIWAVDDFTVSNGATLIAPGNRPQPQKLVPAVMPAGSVLVYSGRLWHTAETTKRLARSFVRNPPESR</sequence>
<reference evidence="1 2" key="1">
    <citation type="submission" date="2018-01" db="EMBL/GenBank/DDBJ databases">
        <title>Draft genome sequence of Salinispora sp. 13K206.</title>
        <authorList>
            <person name="Sahin N."/>
            <person name="Saygin H."/>
            <person name="Ay H."/>
        </authorList>
    </citation>
    <scope>NUCLEOTIDE SEQUENCE [LARGE SCALE GENOMIC DNA]</scope>
    <source>
        <strain evidence="1 2">13K206</strain>
    </source>
</reference>
<dbReference type="Pfam" id="PF05721">
    <property type="entry name" value="PhyH"/>
    <property type="match status" value="1"/>
</dbReference>
<dbReference type="OrthoDB" id="9796766at2"/>
<protein>
    <submittedName>
        <fullName evidence="1">Uncharacterized protein</fullName>
    </submittedName>
</protein>
<dbReference type="AlphaFoldDB" id="A0A2W2BLG4"/>
<organism evidence="1 2">
    <name type="scientific">Micromonospora deserti</name>
    <dbReference type="NCBI Taxonomy" id="2070366"/>
    <lineage>
        <taxon>Bacteria</taxon>
        <taxon>Bacillati</taxon>
        <taxon>Actinomycetota</taxon>
        <taxon>Actinomycetes</taxon>
        <taxon>Micromonosporales</taxon>
        <taxon>Micromonosporaceae</taxon>
        <taxon>Micromonospora</taxon>
    </lineage>
</organism>
<name>A0A2W2BLG4_9ACTN</name>
<evidence type="ECO:0000313" key="1">
    <source>
        <dbReference type="EMBL" id="PZF86180.1"/>
    </source>
</evidence>
<proteinExistence type="predicted"/>
<dbReference type="EMBL" id="POUB01000362">
    <property type="protein sequence ID" value="PZF86180.1"/>
    <property type="molecule type" value="Genomic_DNA"/>
</dbReference>